<accession>A0A8B9SL66</accession>
<dbReference type="InterPro" id="IPR008989">
    <property type="entry name" value="Myosin_S1_N"/>
</dbReference>
<evidence type="ECO:0000256" key="17">
    <source>
        <dbReference type="ARBA" id="ARBA00022740"/>
    </source>
</evidence>
<keyword evidence="21" id="KW-0653">Protein transport</keyword>
<dbReference type="GO" id="GO:0016459">
    <property type="term" value="C:myosin complex"/>
    <property type="evidence" value="ECO:0007669"/>
    <property type="project" value="UniProtKB-KW"/>
</dbReference>
<dbReference type="GO" id="GO:0000146">
    <property type="term" value="F:microfilament motor activity"/>
    <property type="evidence" value="ECO:0007669"/>
    <property type="project" value="TreeGrafter"/>
</dbReference>
<dbReference type="PROSITE" id="PS51456">
    <property type="entry name" value="MYOSIN_MOTOR"/>
    <property type="match status" value="1"/>
</dbReference>
<dbReference type="GO" id="GO:0042472">
    <property type="term" value="P:inner ear morphogenesis"/>
    <property type="evidence" value="ECO:0007669"/>
    <property type="project" value="TreeGrafter"/>
</dbReference>
<evidence type="ECO:0000256" key="5">
    <source>
        <dbReference type="ARBA" id="ARBA00004486"/>
    </source>
</evidence>
<proteinExistence type="inferred from homology"/>
<dbReference type="GO" id="GO:0005524">
    <property type="term" value="F:ATP binding"/>
    <property type="evidence" value="ECO:0007669"/>
    <property type="project" value="UniProtKB-UniRule"/>
</dbReference>
<reference evidence="36" key="2">
    <citation type="submission" date="2025-08" db="UniProtKB">
        <authorList>
            <consortium name="Ensembl"/>
        </authorList>
    </citation>
    <scope>IDENTIFICATION</scope>
</reference>
<comment type="subcellular location">
    <subcellularLocation>
        <location evidence="5">Cell projection</location>
        <location evidence="5">Filopodium</location>
    </subcellularLocation>
    <subcellularLocation>
        <location evidence="1">Cell projection</location>
        <location evidence="1">Microvillus</location>
    </subcellularLocation>
    <subcellularLocation>
        <location evidence="9">Cell projection</location>
        <location evidence="9">Ruffle membrane</location>
    </subcellularLocation>
    <subcellularLocation>
        <location evidence="6">Cytoplasm</location>
        <location evidence="6">Cytosol</location>
    </subcellularLocation>
    <subcellularLocation>
        <location evidence="7">Cytoplasm</location>
        <location evidence="7">Perinuclear region</location>
    </subcellularLocation>
    <subcellularLocation>
        <location evidence="3">Cytoplasmic vesicle</location>
        <location evidence="3">Clathrin-coated vesicle</location>
    </subcellularLocation>
    <subcellularLocation>
        <location evidence="4">Golgi apparatus</location>
        <location evidence="4">trans-Golgi network membrane</location>
        <topology evidence="4">Peripheral membrane protein</topology>
    </subcellularLocation>
    <subcellularLocation>
        <location evidence="8">Membrane</location>
        <location evidence="8">Clathrin-coated pit</location>
    </subcellularLocation>
    <subcellularLocation>
        <location evidence="2">Nucleus</location>
    </subcellularLocation>
</comment>
<dbReference type="Gene3D" id="2.30.30.360">
    <property type="entry name" value="Myosin S1 fragment, N-terminal"/>
    <property type="match status" value="1"/>
</dbReference>
<feature type="region of interest" description="Disordered" evidence="33">
    <location>
        <begin position="881"/>
        <end position="903"/>
    </location>
</feature>
<dbReference type="Pfam" id="PF21521">
    <property type="entry name" value="MYO6_lever"/>
    <property type="match status" value="1"/>
</dbReference>
<dbReference type="FunFam" id="3.30.70.1590:FF:000002">
    <property type="entry name" value="unconventional myosin-VI isoform X1"/>
    <property type="match status" value="1"/>
</dbReference>
<organism evidence="36 37">
    <name type="scientific">Anas platyrhynchos</name>
    <name type="common">Mallard</name>
    <name type="synonym">Anas boschas</name>
    <dbReference type="NCBI Taxonomy" id="8839"/>
    <lineage>
        <taxon>Eukaryota</taxon>
        <taxon>Metazoa</taxon>
        <taxon>Chordata</taxon>
        <taxon>Craniata</taxon>
        <taxon>Vertebrata</taxon>
        <taxon>Euteleostomi</taxon>
        <taxon>Archelosauria</taxon>
        <taxon>Archosauria</taxon>
        <taxon>Dinosauria</taxon>
        <taxon>Saurischia</taxon>
        <taxon>Theropoda</taxon>
        <taxon>Coelurosauria</taxon>
        <taxon>Aves</taxon>
        <taxon>Neognathae</taxon>
        <taxon>Galloanserae</taxon>
        <taxon>Anseriformes</taxon>
        <taxon>Anatidae</taxon>
        <taxon>Anatinae</taxon>
        <taxon>Anas</taxon>
    </lineage>
</organism>
<evidence type="ECO:0000256" key="25">
    <source>
        <dbReference type="ARBA" id="ARBA00023175"/>
    </source>
</evidence>
<dbReference type="GO" id="GO:0005634">
    <property type="term" value="C:nucleus"/>
    <property type="evidence" value="ECO:0007669"/>
    <property type="project" value="UniProtKB-SubCell"/>
</dbReference>
<dbReference type="GO" id="GO:0042491">
    <property type="term" value="P:inner ear auditory receptor cell differentiation"/>
    <property type="evidence" value="ECO:0007669"/>
    <property type="project" value="TreeGrafter"/>
</dbReference>
<sequence>MEDGKPVWAPHPTDGFQMGVIADIGTEYLTIEPLNQKGKTFQAAINQVFPAEEDSKKDVEDNCSLMYLNEATLLHNIKVRYSKDRIYTYVANILIAVNPYFDIPKFYTSDTIKKYQGRSLGTLPPHVFAIADKAYRDMKVLKMSQSIIVSGESGAGKTENTKFVLRYVLLDQSYSVIFFCCCVCLTYTVNCKLCASFYIHFNTRNSQGKEERNYHIFYRLCAGAPEDIREKLYLSSPDSFRYLNRGCTRYFANKETDKQILQNRKSPEYLKAGSLKDPLLDDHGDFNRMCTAMKKIGLDDAEKLDLFRVVAGVLHLGNIDFEEAGSTSGGCTLKARSQTALECCAALLGLDEDDLRGSLTTRVMLTTAGGAKVEQANNARDALAKTVYSHLFDHVVNRVNQCFPFETSSFFIGVLDIAGFEYFEHNSFEQFCINYCNEKLQQFFNERILKEEQELYQKEGLGVNEVRYVDNQDCIDLIEAKLIGVLDILDEENRLPQPSDQHFTSVVHQKHKDHFRLSIPRKSKLAVHRNIRDDEGFIIRHFAGAVCYETTQFVEKNNDALHMSLESLICESKDKFVRQLFESNTNNNKDPKQKAGKLSFISVGNKFKGSSFIRCIKPNLKMTSHHFEGGQILSQLQCSGMVSVLDLMQGGFPSRASFHELYNMYKKYLPEKLARLDPRLFCKALFKALGLNEVDYKFGLTKVFFRPGKFAEFDQIMKSDPDHLAELVKRVNHWLICSRWKKVQWCSLSVIKLKNKIKYRASACIKIQKTIRMWLCKRKHKPRIDGLIKVRTLKKRLDKFNEVVSALKEGKAETSKQIKELEYSIDASMNKIKTTMMTREQIMKEYDALVRSSEQLLSALQKKKQQEEEAERLRRIQEEMEKERKRREEEEQRRRKEEEERRLKSEIEAKRKQEEEERKKREEEEKRIQAEIEAQLAREREEETQHQAVLEQERRDRELAMRIAQTGAELSTEETKFDVGLCRYRLKSLNFSLLFLSPLWSQKTHEKRSSENETLRAQQNLTTLQARQKEIEINRQQRYFRIPFIRPMDQYKDPQNKKKGWWYAHFDGPWIARQMELHPDKAPILLVAGKDDMDMCELNLEETGLTRKRGAEILSRQFEEIWERCGGIQYLQKAIASRQARPTYATAMLQNLLE</sequence>
<keyword evidence="13" id="KW-1003">Cell membrane</keyword>
<evidence type="ECO:0000256" key="29">
    <source>
        <dbReference type="ARBA" id="ARBA00023273"/>
    </source>
</evidence>
<dbReference type="GO" id="GO:0005794">
    <property type="term" value="C:Golgi apparatus"/>
    <property type="evidence" value="ECO:0007669"/>
    <property type="project" value="UniProtKB-SubCell"/>
</dbReference>
<dbReference type="Gene3D" id="1.10.10.820">
    <property type="match status" value="1"/>
</dbReference>
<evidence type="ECO:0000256" key="7">
    <source>
        <dbReference type="ARBA" id="ARBA00004556"/>
    </source>
</evidence>
<evidence type="ECO:0000256" key="13">
    <source>
        <dbReference type="ARBA" id="ARBA00022475"/>
    </source>
</evidence>
<keyword evidence="12" id="KW-0813">Transport</keyword>
<dbReference type="GO" id="GO:0005905">
    <property type="term" value="C:clathrin-coated pit"/>
    <property type="evidence" value="ECO:0007669"/>
    <property type="project" value="UniProtKB-SubCell"/>
</dbReference>
<dbReference type="Proteomes" id="UP000694400">
    <property type="component" value="Chromosome 3"/>
</dbReference>
<dbReference type="GO" id="GO:0015031">
    <property type="term" value="P:protein transport"/>
    <property type="evidence" value="ECO:0007669"/>
    <property type="project" value="UniProtKB-KW"/>
</dbReference>
<dbReference type="Ensembl" id="ENSAPLT00020008490.1">
    <property type="protein sequence ID" value="ENSAPLP00020007889.1"/>
    <property type="gene ID" value="ENSAPLG00020005024.1"/>
</dbReference>
<dbReference type="InterPro" id="IPR036961">
    <property type="entry name" value="Kinesin_motor_dom_sf"/>
</dbReference>
<dbReference type="GO" id="GO:0030139">
    <property type="term" value="C:endocytic vesicle"/>
    <property type="evidence" value="ECO:0007669"/>
    <property type="project" value="TreeGrafter"/>
</dbReference>
<keyword evidence="19 32" id="KW-0067">ATP-binding</keyword>
<evidence type="ECO:0000256" key="27">
    <source>
        <dbReference type="ARBA" id="ARBA00023203"/>
    </source>
</evidence>
<evidence type="ECO:0000256" key="28">
    <source>
        <dbReference type="ARBA" id="ARBA00023242"/>
    </source>
</evidence>
<dbReference type="CDD" id="cd01382">
    <property type="entry name" value="MYSc_Myo6"/>
    <property type="match status" value="1"/>
</dbReference>
<dbReference type="Gene3D" id="3.30.70.1590">
    <property type="match status" value="1"/>
</dbReference>
<dbReference type="FunFam" id="1.10.10.820:FF:000005">
    <property type="entry name" value="unconventional myosin-VI isoform X2"/>
    <property type="match status" value="1"/>
</dbReference>
<dbReference type="InterPro" id="IPR001609">
    <property type="entry name" value="Myosin_head_motor_dom-like"/>
</dbReference>
<dbReference type="GO" id="GO:0007015">
    <property type="term" value="P:actin filament organization"/>
    <property type="evidence" value="ECO:0007669"/>
    <property type="project" value="TreeGrafter"/>
</dbReference>
<evidence type="ECO:0000256" key="8">
    <source>
        <dbReference type="ARBA" id="ARBA00004600"/>
    </source>
</evidence>
<evidence type="ECO:0000256" key="22">
    <source>
        <dbReference type="ARBA" id="ARBA00023034"/>
    </source>
</evidence>
<dbReference type="InterPro" id="IPR027417">
    <property type="entry name" value="P-loop_NTPase"/>
</dbReference>
<dbReference type="GO" id="GO:0032587">
    <property type="term" value="C:ruffle membrane"/>
    <property type="evidence" value="ECO:0007669"/>
    <property type="project" value="UniProtKB-SubCell"/>
</dbReference>
<evidence type="ECO:0000256" key="15">
    <source>
        <dbReference type="ARBA" id="ARBA00022553"/>
    </source>
</evidence>
<dbReference type="GO" id="GO:0030175">
    <property type="term" value="C:filopodium"/>
    <property type="evidence" value="ECO:0007669"/>
    <property type="project" value="UniProtKB-SubCell"/>
</dbReference>
<evidence type="ECO:0000256" key="6">
    <source>
        <dbReference type="ARBA" id="ARBA00004514"/>
    </source>
</evidence>
<dbReference type="SUPFAM" id="SSF52540">
    <property type="entry name" value="P-loop containing nucleoside triphosphate hydrolases"/>
    <property type="match status" value="1"/>
</dbReference>
<evidence type="ECO:0000256" key="31">
    <source>
        <dbReference type="ARBA" id="ARBA00030027"/>
    </source>
</evidence>
<dbReference type="GO" id="GO:0030048">
    <property type="term" value="P:actin filament-based movement"/>
    <property type="evidence" value="ECO:0007669"/>
    <property type="project" value="TreeGrafter"/>
</dbReference>
<keyword evidence="30" id="KW-0968">Cytoplasmic vesicle</keyword>
<evidence type="ECO:0000256" key="1">
    <source>
        <dbReference type="ARBA" id="ARBA00004105"/>
    </source>
</evidence>
<dbReference type="PROSITE" id="PS51844">
    <property type="entry name" value="SH3_LIKE"/>
    <property type="match status" value="1"/>
</dbReference>
<evidence type="ECO:0000256" key="14">
    <source>
        <dbReference type="ARBA" id="ARBA00022490"/>
    </source>
</evidence>
<keyword evidence="22" id="KW-0333">Golgi apparatus</keyword>
<evidence type="ECO:0000256" key="12">
    <source>
        <dbReference type="ARBA" id="ARBA00022448"/>
    </source>
</evidence>
<dbReference type="Gene3D" id="6.10.220.10">
    <property type="match status" value="1"/>
</dbReference>
<dbReference type="GO" id="GO:0051015">
    <property type="term" value="F:actin filament binding"/>
    <property type="evidence" value="ECO:0007669"/>
    <property type="project" value="InterPro"/>
</dbReference>
<dbReference type="Pfam" id="PF16521">
    <property type="entry name" value="Myosin-VI_CBD"/>
    <property type="match status" value="1"/>
</dbReference>
<reference evidence="36" key="1">
    <citation type="submission" date="2019-08" db="EMBL/GenBank/DDBJ databases">
        <title>Three high-quality genomes provides insights into domestication of ducks.</title>
        <authorList>
            <person name="Hou Z.C."/>
            <person name="Zhu F."/>
            <person name="Yin Z.T."/>
            <person name="Zhang F."/>
        </authorList>
    </citation>
    <scope>NUCLEOTIDE SEQUENCE [LARGE SCALE GENOMIC DNA]</scope>
</reference>
<keyword evidence="18 32" id="KW-0547">Nucleotide-binding</keyword>
<dbReference type="GO" id="GO:0006897">
    <property type="term" value="P:endocytosis"/>
    <property type="evidence" value="ECO:0007669"/>
    <property type="project" value="UniProtKB-KW"/>
</dbReference>
<dbReference type="GO" id="GO:0005829">
    <property type="term" value="C:cytosol"/>
    <property type="evidence" value="ECO:0007669"/>
    <property type="project" value="UniProtKB-SubCell"/>
</dbReference>
<dbReference type="InterPro" id="IPR004009">
    <property type="entry name" value="SH3_Myosin"/>
</dbReference>
<comment type="similarity">
    <text evidence="10 32">Belongs to the TRAFAC class myosin-kinesin ATPase superfamily. Myosin family.</text>
</comment>
<dbReference type="FunFam" id="3.40.850.10:FF:000357">
    <property type="entry name" value="Myosin, heavy chain 11a, smooth muscle"/>
    <property type="match status" value="1"/>
</dbReference>
<feature type="domain" description="Myosin motor" evidence="34">
    <location>
        <begin position="57"/>
        <end position="718"/>
    </location>
</feature>
<dbReference type="Gene3D" id="1.20.58.530">
    <property type="match status" value="1"/>
</dbReference>
<evidence type="ECO:0000256" key="33">
    <source>
        <dbReference type="SAM" id="MobiDB-lite"/>
    </source>
</evidence>
<keyword evidence="20" id="KW-0112">Calmodulin-binding</keyword>
<dbReference type="SMART" id="SM00242">
    <property type="entry name" value="MYSc"/>
    <property type="match status" value="1"/>
</dbReference>
<protein>
    <recommendedName>
        <fullName evidence="11">Unconventional myosin-VI</fullName>
    </recommendedName>
    <alternativeName>
        <fullName evidence="31">Unconventional myosin-6</fullName>
    </alternativeName>
</protein>
<dbReference type="InterPro" id="IPR049016">
    <property type="entry name" value="MYO6_lever"/>
</dbReference>
<keyword evidence="14" id="KW-0963">Cytoplasm</keyword>
<keyword evidence="15" id="KW-0597">Phosphoprotein</keyword>
<evidence type="ECO:0000256" key="30">
    <source>
        <dbReference type="ARBA" id="ARBA00023329"/>
    </source>
</evidence>
<dbReference type="GO" id="GO:0005516">
    <property type="term" value="F:calmodulin binding"/>
    <property type="evidence" value="ECO:0007669"/>
    <property type="project" value="UniProtKB-KW"/>
</dbReference>
<feature type="domain" description="Myosin N-terminal SH3-like" evidence="35">
    <location>
        <begin position="2"/>
        <end position="53"/>
    </location>
</feature>
<dbReference type="PROSITE" id="PS50096">
    <property type="entry name" value="IQ"/>
    <property type="match status" value="1"/>
</dbReference>
<dbReference type="AlphaFoldDB" id="A0A8B9SL66"/>
<dbReference type="GO" id="GO:0007605">
    <property type="term" value="P:sensory perception of sound"/>
    <property type="evidence" value="ECO:0007669"/>
    <property type="project" value="UniProtKB-KW"/>
</dbReference>
<evidence type="ECO:0000256" key="16">
    <source>
        <dbReference type="ARBA" id="ARBA00022583"/>
    </source>
</evidence>
<dbReference type="Gene3D" id="1.20.120.720">
    <property type="entry name" value="Myosin VI head, motor domain, U50 subdomain"/>
    <property type="match status" value="1"/>
</dbReference>
<evidence type="ECO:0000256" key="10">
    <source>
        <dbReference type="ARBA" id="ARBA00008314"/>
    </source>
</evidence>
<dbReference type="FunFam" id="1.20.120.720:FF:000005">
    <property type="entry name" value="unconventional myosin-VI isoform X1"/>
    <property type="match status" value="1"/>
</dbReference>
<dbReference type="InterPro" id="IPR036114">
    <property type="entry name" value="MYSc_Myo6"/>
</dbReference>
<feature type="binding site" evidence="32">
    <location>
        <begin position="151"/>
        <end position="158"/>
    </location>
    <ligand>
        <name>ATP</name>
        <dbReference type="ChEBI" id="CHEBI:30616"/>
    </ligand>
</feature>
<keyword evidence="26" id="KW-0168">Coated pit</keyword>
<evidence type="ECO:0000259" key="35">
    <source>
        <dbReference type="PROSITE" id="PS51844"/>
    </source>
</evidence>
<keyword evidence="24" id="KW-0472">Membrane</keyword>
<evidence type="ECO:0000256" key="23">
    <source>
        <dbReference type="ARBA" id="ARBA00023123"/>
    </source>
</evidence>
<dbReference type="Gene3D" id="3.40.850.10">
    <property type="entry name" value="Kinesin motor domain"/>
    <property type="match status" value="2"/>
</dbReference>
<dbReference type="Pfam" id="PF00063">
    <property type="entry name" value="Myosin_head"/>
    <property type="match status" value="2"/>
</dbReference>
<dbReference type="CDD" id="cd21759">
    <property type="entry name" value="CBD_MYO6-like"/>
    <property type="match status" value="1"/>
</dbReference>
<name>A0A8B9SL66_ANAPL</name>
<dbReference type="InterPro" id="IPR032412">
    <property type="entry name" value="Myosin-VI_CBD"/>
</dbReference>
<evidence type="ECO:0000256" key="19">
    <source>
        <dbReference type="ARBA" id="ARBA00022840"/>
    </source>
</evidence>
<evidence type="ECO:0000256" key="24">
    <source>
        <dbReference type="ARBA" id="ARBA00023136"/>
    </source>
</evidence>
<keyword evidence="29" id="KW-0966">Cell projection</keyword>
<evidence type="ECO:0000256" key="9">
    <source>
        <dbReference type="ARBA" id="ARBA00004632"/>
    </source>
</evidence>
<dbReference type="PANTHER" id="PTHR13140">
    <property type="entry name" value="MYOSIN"/>
    <property type="match status" value="1"/>
</dbReference>
<evidence type="ECO:0000256" key="11">
    <source>
        <dbReference type="ARBA" id="ARBA00015382"/>
    </source>
</evidence>
<evidence type="ECO:0000313" key="36">
    <source>
        <dbReference type="Ensembl" id="ENSAPLP00020007889.1"/>
    </source>
</evidence>
<evidence type="ECO:0000256" key="2">
    <source>
        <dbReference type="ARBA" id="ARBA00004123"/>
    </source>
</evidence>
<dbReference type="GO" id="GO:0048471">
    <property type="term" value="C:perinuclear region of cytoplasm"/>
    <property type="evidence" value="ECO:0007669"/>
    <property type="project" value="UniProtKB-SubCell"/>
</dbReference>
<comment type="caution">
    <text evidence="32">Lacks conserved residue(s) required for the propagation of feature annotation.</text>
</comment>
<evidence type="ECO:0000256" key="32">
    <source>
        <dbReference type="PROSITE-ProRule" id="PRU00782"/>
    </source>
</evidence>
<keyword evidence="28" id="KW-0539">Nucleus</keyword>
<evidence type="ECO:0000256" key="20">
    <source>
        <dbReference type="ARBA" id="ARBA00022860"/>
    </source>
</evidence>
<keyword evidence="17" id="KW-1009">Hearing</keyword>
<evidence type="ECO:0000256" key="26">
    <source>
        <dbReference type="ARBA" id="ARBA00023176"/>
    </source>
</evidence>
<evidence type="ECO:0000313" key="37">
    <source>
        <dbReference type="Proteomes" id="UP000694400"/>
    </source>
</evidence>
<evidence type="ECO:0000256" key="18">
    <source>
        <dbReference type="ARBA" id="ARBA00022741"/>
    </source>
</evidence>
<keyword evidence="23 32" id="KW-0518">Myosin</keyword>
<evidence type="ECO:0000259" key="34">
    <source>
        <dbReference type="PROSITE" id="PS51456"/>
    </source>
</evidence>
<dbReference type="FunFam" id="1.20.58.530:FF:000006">
    <property type="entry name" value="Putative unconventional myosin-VI"/>
    <property type="match status" value="1"/>
</dbReference>
<keyword evidence="25 32" id="KW-0505">Motor protein</keyword>
<evidence type="ECO:0000256" key="3">
    <source>
        <dbReference type="ARBA" id="ARBA00004132"/>
    </source>
</evidence>
<keyword evidence="16" id="KW-0254">Endocytosis</keyword>
<evidence type="ECO:0000256" key="4">
    <source>
        <dbReference type="ARBA" id="ARBA00004150"/>
    </source>
</evidence>
<dbReference type="GO" id="GO:0030136">
    <property type="term" value="C:clathrin-coated vesicle"/>
    <property type="evidence" value="ECO:0007669"/>
    <property type="project" value="UniProtKB-SubCell"/>
</dbReference>
<keyword evidence="27 32" id="KW-0009">Actin-binding</keyword>
<dbReference type="PANTHER" id="PTHR13140:SF745">
    <property type="entry name" value="UNCONVENTIONAL MYOSIN-VI"/>
    <property type="match status" value="1"/>
</dbReference>
<dbReference type="PRINTS" id="PR00193">
    <property type="entry name" value="MYOSINHEAVY"/>
</dbReference>
<reference evidence="36" key="3">
    <citation type="submission" date="2025-09" db="UniProtKB">
        <authorList>
            <consortium name="Ensembl"/>
        </authorList>
    </citation>
    <scope>IDENTIFICATION</scope>
</reference>
<evidence type="ECO:0000256" key="21">
    <source>
        <dbReference type="ARBA" id="ARBA00022927"/>
    </source>
</evidence>
<dbReference type="GO" id="GO:0005902">
    <property type="term" value="C:microvillus"/>
    <property type="evidence" value="ECO:0007669"/>
    <property type="project" value="UniProtKB-SubCell"/>
</dbReference>